<feature type="transmembrane region" description="Helical" evidence="1">
    <location>
        <begin position="145"/>
        <end position="169"/>
    </location>
</feature>
<dbReference type="AlphaFoldDB" id="A0A8B8AMW9"/>
<keyword evidence="1" id="KW-0472">Membrane</keyword>
<evidence type="ECO:0000256" key="1">
    <source>
        <dbReference type="SAM" id="Phobius"/>
    </source>
</evidence>
<organism evidence="3 4">
    <name type="scientific">Crassostrea virginica</name>
    <name type="common">Eastern oyster</name>
    <dbReference type="NCBI Taxonomy" id="6565"/>
    <lineage>
        <taxon>Eukaryota</taxon>
        <taxon>Metazoa</taxon>
        <taxon>Spiralia</taxon>
        <taxon>Lophotrochozoa</taxon>
        <taxon>Mollusca</taxon>
        <taxon>Bivalvia</taxon>
        <taxon>Autobranchia</taxon>
        <taxon>Pteriomorphia</taxon>
        <taxon>Ostreida</taxon>
        <taxon>Ostreoidea</taxon>
        <taxon>Ostreidae</taxon>
        <taxon>Crassostrea</taxon>
    </lineage>
</organism>
<reference evidence="4" key="1">
    <citation type="submission" date="2025-08" db="UniProtKB">
        <authorList>
            <consortium name="RefSeq"/>
        </authorList>
    </citation>
    <scope>IDENTIFICATION</scope>
    <source>
        <tissue evidence="4">Whole sample</tissue>
    </source>
</reference>
<dbReference type="Proteomes" id="UP000694844">
    <property type="component" value="Chromosome 7"/>
</dbReference>
<gene>
    <name evidence="4" type="primary">LOC111103511</name>
</gene>
<dbReference type="Gene3D" id="2.170.300.10">
    <property type="entry name" value="Tie2 ligand-binding domain superfamily"/>
    <property type="match status" value="1"/>
</dbReference>
<keyword evidence="1" id="KW-1133">Transmembrane helix</keyword>
<evidence type="ECO:0000313" key="3">
    <source>
        <dbReference type="Proteomes" id="UP000694844"/>
    </source>
</evidence>
<keyword evidence="1" id="KW-0812">Transmembrane</keyword>
<keyword evidence="2" id="KW-0732">Signal</keyword>
<proteinExistence type="predicted"/>
<sequence length="204" mass="22950">MRLWICWATLTMLCENLGATTCKPDVDDQCCSGYKWNNSSGRCETCPSGYNGPQCAYPCPHPYYGENCLYKCNCTEEHCDFVFGCKPTSIASNYHPSVYKANKDTVQTIEKSGQIGAKNFSEEGQTEGTTDVSPSSPISMSWVSMVFYITIALISVCVVFLLIYGASYFQKKFFLRKQTINSTLNVRVEESVYSHYEEVNLTHI</sequence>
<dbReference type="GeneID" id="111103511"/>
<feature type="signal peptide" evidence="2">
    <location>
        <begin position="1"/>
        <end position="22"/>
    </location>
</feature>
<name>A0A8B8AMW9_CRAVI</name>
<dbReference type="RefSeq" id="XP_022292540.1">
    <property type="nucleotide sequence ID" value="XM_022436832.1"/>
</dbReference>
<protein>
    <submittedName>
        <fullName evidence="4">Platelet endothelial aggregation receptor 1-like isoform X1</fullName>
    </submittedName>
</protein>
<evidence type="ECO:0000256" key="2">
    <source>
        <dbReference type="SAM" id="SignalP"/>
    </source>
</evidence>
<dbReference type="KEGG" id="cvn:111103511"/>
<evidence type="ECO:0000313" key="4">
    <source>
        <dbReference type="RefSeq" id="XP_022292540.1"/>
    </source>
</evidence>
<accession>A0A8B8AMW9</accession>
<keyword evidence="3" id="KW-1185">Reference proteome</keyword>
<feature type="chain" id="PRO_5034628521" evidence="2">
    <location>
        <begin position="23"/>
        <end position="204"/>
    </location>
</feature>